<dbReference type="STRING" id="1064592.G0VGW5"/>
<dbReference type="InterPro" id="IPR008271">
    <property type="entry name" value="Ser/Thr_kinase_AS"/>
</dbReference>
<dbReference type="FunFam" id="3.10.110.10:FF:000050">
    <property type="entry name" value="eIF-2-alpha kinase GCN2"/>
    <property type="match status" value="1"/>
</dbReference>
<dbReference type="SMART" id="SM00220">
    <property type="entry name" value="S_TKc"/>
    <property type="match status" value="1"/>
</dbReference>
<dbReference type="GO" id="GO:0071232">
    <property type="term" value="P:cellular response to histidine"/>
    <property type="evidence" value="ECO:0007669"/>
    <property type="project" value="EnsemblFungi"/>
</dbReference>
<evidence type="ECO:0000256" key="16">
    <source>
        <dbReference type="ARBA" id="ARBA00047899"/>
    </source>
</evidence>
<dbReference type="InterPro" id="IPR045864">
    <property type="entry name" value="aa-tRNA-synth_II/BPL/LPL"/>
</dbReference>
<keyword evidence="10 20" id="KW-0067">ATP-binding</keyword>
<evidence type="ECO:0000256" key="23">
    <source>
        <dbReference type="SAM" id="MobiDB-lite"/>
    </source>
</evidence>
<dbReference type="Pfam" id="PF12745">
    <property type="entry name" value="HGTP_anticodon2"/>
    <property type="match status" value="1"/>
</dbReference>
<dbReference type="RefSeq" id="XP_003677091.1">
    <property type="nucleotide sequence ID" value="XM_003677043.1"/>
</dbReference>
<dbReference type="InterPro" id="IPR000719">
    <property type="entry name" value="Prot_kinase_dom"/>
</dbReference>
<evidence type="ECO:0000256" key="3">
    <source>
        <dbReference type="ARBA" id="ARBA00022490"/>
    </source>
</evidence>
<dbReference type="GO" id="GO:0005634">
    <property type="term" value="C:nucleus"/>
    <property type="evidence" value="ECO:0007669"/>
    <property type="project" value="TreeGrafter"/>
</dbReference>
<dbReference type="PIRSF" id="PIRSF000660">
    <property type="entry name" value="Ser/Thr_PK_GCN2"/>
    <property type="match status" value="1"/>
</dbReference>
<dbReference type="PROSITE" id="PS00108">
    <property type="entry name" value="PROTEIN_KINASE_ST"/>
    <property type="match status" value="1"/>
</dbReference>
<dbReference type="PROSITE" id="PS50908">
    <property type="entry name" value="RWD"/>
    <property type="match status" value="1"/>
</dbReference>
<dbReference type="GO" id="GO:0004694">
    <property type="term" value="F:eukaryotic translation initiation factor 2alpha kinase activity"/>
    <property type="evidence" value="ECO:0007669"/>
    <property type="project" value="EnsemblFungi"/>
</dbReference>
<keyword evidence="6" id="KW-0808">Transferase</keyword>
<protein>
    <recommendedName>
        <fullName evidence="18">eIF-2-alpha kinase GCN2</fullName>
        <ecNumber evidence="2">2.7.11.1</ecNumber>
    </recommendedName>
</protein>
<evidence type="ECO:0000256" key="4">
    <source>
        <dbReference type="ARBA" id="ARBA00022527"/>
    </source>
</evidence>
<keyword evidence="14" id="KW-0010">Activator</keyword>
<dbReference type="KEGG" id="ncs:NCAS_0F02520"/>
<dbReference type="InterPro" id="IPR017441">
    <property type="entry name" value="Protein_kinase_ATP_BS"/>
</dbReference>
<evidence type="ECO:0000313" key="27">
    <source>
        <dbReference type="Proteomes" id="UP000001640"/>
    </source>
</evidence>
<feature type="binding site" evidence="20">
    <location>
        <position position="579"/>
    </location>
    <ligand>
        <name>ATP</name>
        <dbReference type="ChEBI" id="CHEBI:30616"/>
    </ligand>
</feature>
<evidence type="ECO:0000256" key="8">
    <source>
        <dbReference type="ARBA" id="ARBA00022741"/>
    </source>
</evidence>
<evidence type="ECO:0000256" key="2">
    <source>
        <dbReference type="ARBA" id="ARBA00012513"/>
    </source>
</evidence>
<dbReference type="GO" id="GO:1990625">
    <property type="term" value="P:negative regulation of cytoplasmic translational initiation in response to stress"/>
    <property type="evidence" value="ECO:0007669"/>
    <property type="project" value="TreeGrafter"/>
</dbReference>
<keyword evidence="8 20" id="KW-0547">Nucleotide-binding</keyword>
<reference evidence="26 27" key="1">
    <citation type="journal article" date="2011" name="Proc. Natl. Acad. Sci. U.S.A.">
        <title>Evolutionary erosion of yeast sex chromosomes by mating-type switching accidents.</title>
        <authorList>
            <person name="Gordon J.L."/>
            <person name="Armisen D."/>
            <person name="Proux-Wera E."/>
            <person name="Oheigeartaigh S.S."/>
            <person name="Byrne K.P."/>
            <person name="Wolfe K.H."/>
        </authorList>
    </citation>
    <scope>NUCLEOTIDE SEQUENCE [LARGE SCALE GENOMIC DNA]</scope>
    <source>
        <strain evidence="27">ATCC 76901 / BCRC 22586 / CBS 4309 / NBRC 1992 / NRRL Y-12630</strain>
    </source>
</reference>
<dbReference type="PANTHER" id="PTHR11042">
    <property type="entry name" value="EUKARYOTIC TRANSLATION INITIATION FACTOR 2-ALPHA KINASE EIF2-ALPHA KINASE -RELATED"/>
    <property type="match status" value="1"/>
</dbReference>
<keyword evidence="5" id="KW-0820">tRNA-binding</keyword>
<dbReference type="GO" id="GO:0140469">
    <property type="term" value="P:GCN2-mediated signaling"/>
    <property type="evidence" value="ECO:0007669"/>
    <property type="project" value="EnsemblFungi"/>
</dbReference>
<sequence length="1610" mass="184125">MVKCLTLNEYYEIQTNELEAIRSIYMDDFVDFTKKKSSWDKQPQIIFEISLRSTDNNPVQSSLTLHIALTPMYPHTAPEITFVNVENVMDTQLKTLENDFKSIHKNAGGQEFIFEITSVVQEKLDEFQNMANSHSLEDDRLMRIKEAKEQLEREEMERQKKVEQEKISEQKIIDEIVQKELEKRKDDDDVFFNPGSQMNLLPPSDWVTSGEAVVFSKTIKAKLPNNSMYKFKAVVNPTPIKLDSDLFYFSKQYLVKPYISPDSPLADALMSSEMMENFYYLLTEIELDNSYFNTSNGKKEISNLEKTLESLLKVKQDNVNHLYAYTVERMGRNNATFVWKIKLLTEYSASYPMSDVLQSVGYVNLATARIWMIRLLEGLEALHKVGIFHKCIGSESISLAKDSDFGTTVPKLMYPSFGYDILHMLSRYPNKHGIKVEVPECAWPPPEFSKPNNNRPNLMTDIWQLGVLFVQMISGPDTRTNFSSVQEFLTSTNMDESLYDFLSKMLDDDPKRRLGTLELLPMKFLRTNIDLNINKFMVFQEEQTRYASDFEEIAVLGKGAFGQVVKARNTLDSRYYAIKKIRHTEEKLSTILSEVMLLASLNHQYVVRYYAAWLEEDAISNTTMVSSDEETDSDKTDQSGTESESESESESFNQSHIFRSQNIDDIENSNWDFISNSGYPDIVFANSSTEQLTTDITTSDEDEIEASSDESDGESKDKTKSEKISRPTKVKKKSTLFIQMEYCENRTLYDLIHTENLSNQRDEYWRLFRQILEALSYIHSQGIIHRDLKPMNIFIDESRNVKIGDFGLAKNVHRSLDILKLDSQSVVGSTENLTSAIGTALYVATEVLNGKGNYNEKIDMYSLGIIFFEMIYPFGTGMERVNSLKDLRLASIKFPTDFDENKQRVEKKIIKLLLDHDPTKRPGARTLLNSGWLPVKHQDEAIKEALKSLADPSSPWQQQVRENLFNQPYSLTNDILYDNAPSTSTRFAQILRSQMMEEVVKIFRKHGGIENNSPPRIFPKAPIYTTQSVYEILDRGGTVLQLQYDLTYPMARYLSKNPNCVAKQFRLQYVYRPPEKSTSSLEPRKFGEIDFDIISGSSSDSQFYDAESLKIIDEILTSFPVFEKTNTLFVMNHADILESVFNFTNIDKAQRPLISRMLSQVGYAKTFKEIKNELKAQFNISSTSLNDLELFDFRLDFETARRRLHKIMVDSPYLRNIDASLSYISKVLNFLKPLEVTRNLVISPLGNYNFAFYKGGIMFQAVYDDGSTGSLIAAGGRYDNLIPYFSRPSAKKGTSTNRAVGFNLAWETIFSVGQSYFKLATNNRVKKRSKFLKDGGLEWKPSRCDVLISSFSNSLLDTIGVSILNRLWKGGIKADFLRNCYTVDDVVSGAQHDGVDWIIIIKQQTYTMSSHKRKYKPLKIKRLSSNVDIDLDIDDFMILYQQESGNHDLINDSLTLGDKHEENKPWDDKSSASGSQDGDNEEGVVGTTNQKVTYIPNMATRAKKASKREKWVYEDAARNASNVIINNLASAPVFTVDALRDETLEIISITSLAQKEEWLRKVFGSGNNSTPRSFATNIYNNLSKEASKGTRWAILHCHKTGKSSVIDLQR</sequence>
<organism evidence="26 27">
    <name type="scientific">Naumovozyma castellii</name>
    <name type="common">Yeast</name>
    <name type="synonym">Saccharomyces castellii</name>
    <dbReference type="NCBI Taxonomy" id="27288"/>
    <lineage>
        <taxon>Eukaryota</taxon>
        <taxon>Fungi</taxon>
        <taxon>Dikarya</taxon>
        <taxon>Ascomycota</taxon>
        <taxon>Saccharomycotina</taxon>
        <taxon>Saccharomycetes</taxon>
        <taxon>Saccharomycetales</taxon>
        <taxon>Saccharomycetaceae</taxon>
        <taxon>Naumovozyma</taxon>
    </lineage>
</organism>
<dbReference type="EC" id="2.7.11.1" evidence="2"/>
<evidence type="ECO:0000256" key="11">
    <source>
        <dbReference type="ARBA" id="ARBA00022845"/>
    </source>
</evidence>
<feature type="binding site" evidence="21">
    <location>
        <position position="580"/>
    </location>
    <ligand>
        <name>ATP</name>
        <dbReference type="ChEBI" id="CHEBI:30616"/>
    </ligand>
</feature>
<keyword evidence="22" id="KW-0175">Coiled coil</keyword>
<dbReference type="PROSITE" id="PS00107">
    <property type="entry name" value="PROTEIN_KINASE_ATP"/>
    <property type="match status" value="1"/>
</dbReference>
<dbReference type="FunCoup" id="G0VGW5">
    <property type="interactions" value="949"/>
</dbReference>
<dbReference type="InterPro" id="IPR050339">
    <property type="entry name" value="CC_SR_Kinase"/>
</dbReference>
<reference key="2">
    <citation type="submission" date="2011-08" db="EMBL/GenBank/DDBJ databases">
        <title>Genome sequence of Naumovozyma castellii.</title>
        <authorList>
            <person name="Gordon J.L."/>
            <person name="Armisen D."/>
            <person name="Proux-Wera E."/>
            <person name="OhEigeartaigh S.S."/>
            <person name="Byrne K.P."/>
            <person name="Wolfe K.H."/>
        </authorList>
    </citation>
    <scope>NUCLEOTIDE SEQUENCE</scope>
    <source>
        <strain>Type strain:CBS 4309</strain>
    </source>
</reference>
<dbReference type="SUPFAM" id="SSF54495">
    <property type="entry name" value="UBC-like"/>
    <property type="match status" value="1"/>
</dbReference>
<dbReference type="FunFam" id="3.30.200.20:FF:000379">
    <property type="entry name" value="eIF-2-alpha kinase GCN2"/>
    <property type="match status" value="1"/>
</dbReference>
<evidence type="ECO:0000256" key="12">
    <source>
        <dbReference type="ARBA" id="ARBA00022884"/>
    </source>
</evidence>
<dbReference type="PANTHER" id="PTHR11042:SF136">
    <property type="entry name" value="EIF-2-ALPHA KINASE GCN2"/>
    <property type="match status" value="1"/>
</dbReference>
<keyword evidence="27" id="KW-1185">Reference proteome</keyword>
<dbReference type="Gene3D" id="3.10.110.10">
    <property type="entry name" value="Ubiquitin Conjugating Enzyme"/>
    <property type="match status" value="1"/>
</dbReference>
<evidence type="ECO:0000256" key="19">
    <source>
        <dbReference type="PIRSR" id="PIRSR000660-1"/>
    </source>
</evidence>
<evidence type="ECO:0000256" key="17">
    <source>
        <dbReference type="ARBA" id="ARBA00048679"/>
    </source>
</evidence>
<keyword evidence="11" id="KW-0810">Translation regulation</keyword>
<evidence type="ECO:0000256" key="21">
    <source>
        <dbReference type="PROSITE-ProRule" id="PRU10141"/>
    </source>
</evidence>
<dbReference type="GeneID" id="96904384"/>
<evidence type="ECO:0000256" key="13">
    <source>
        <dbReference type="ARBA" id="ARBA00023016"/>
    </source>
</evidence>
<keyword evidence="7" id="KW-0677">Repeat</keyword>
<dbReference type="Gene3D" id="1.10.510.10">
    <property type="entry name" value="Transferase(Phosphotransferase) domain 1"/>
    <property type="match status" value="2"/>
</dbReference>
<evidence type="ECO:0000259" key="24">
    <source>
        <dbReference type="PROSITE" id="PS50011"/>
    </source>
</evidence>
<dbReference type="OMA" id="FEDIAWD"/>
<dbReference type="GO" id="GO:0003725">
    <property type="term" value="F:double-stranded RNA binding"/>
    <property type="evidence" value="ECO:0007669"/>
    <property type="project" value="EnsemblFungi"/>
</dbReference>
<keyword evidence="9" id="KW-0418">Kinase</keyword>
<dbReference type="Proteomes" id="UP000001640">
    <property type="component" value="Chromosome 6"/>
</dbReference>
<dbReference type="GO" id="GO:0015935">
    <property type="term" value="C:small ribosomal subunit"/>
    <property type="evidence" value="ECO:0007669"/>
    <property type="project" value="EnsemblFungi"/>
</dbReference>
<evidence type="ECO:0000256" key="20">
    <source>
        <dbReference type="PIRSR" id="PIRSR000660-2"/>
    </source>
</evidence>
<name>G0VGW5_NAUCA</name>
<dbReference type="GO" id="GO:0071264">
    <property type="term" value="P:positive regulation of translational initiation in response to starvation"/>
    <property type="evidence" value="ECO:0007669"/>
    <property type="project" value="EnsemblFungi"/>
</dbReference>
<dbReference type="GO" id="GO:0000049">
    <property type="term" value="F:tRNA binding"/>
    <property type="evidence" value="ECO:0007669"/>
    <property type="project" value="UniProtKB-KW"/>
</dbReference>
<dbReference type="FunFam" id="1.10.510.10:FF:001061">
    <property type="entry name" value="eIF-2-alpha kinase GCN2"/>
    <property type="match status" value="1"/>
</dbReference>
<dbReference type="CDD" id="cd23823">
    <property type="entry name" value="RWD_GCN2"/>
    <property type="match status" value="1"/>
</dbReference>
<dbReference type="HOGENOM" id="CLU_001222_2_0_1"/>
<dbReference type="InterPro" id="IPR016135">
    <property type="entry name" value="UBQ-conjugating_enzyme/RWD"/>
</dbReference>
<evidence type="ECO:0000256" key="5">
    <source>
        <dbReference type="ARBA" id="ARBA00022555"/>
    </source>
</evidence>
<feature type="active site" description="Proton acceptor" evidence="19">
    <location>
        <position position="787"/>
    </location>
</feature>
<keyword evidence="12" id="KW-0694">RNA-binding</keyword>
<comment type="similarity">
    <text evidence="15">Belongs to the protein kinase superfamily. Ser/Thr protein kinase family. GCN2 subfamily.</text>
</comment>
<dbReference type="EMBL" id="HE576757">
    <property type="protein sequence ID" value="CCC70736.1"/>
    <property type="molecule type" value="Genomic_DNA"/>
</dbReference>
<dbReference type="FunFam" id="1.10.510.10:FF:000856">
    <property type="entry name" value="eIF-2-alpha kinase GCN2"/>
    <property type="match status" value="1"/>
</dbReference>
<keyword evidence="13" id="KW-0346">Stress response</keyword>
<dbReference type="InParanoid" id="G0VGW5"/>
<feature type="binding site" evidence="20">
    <location>
        <begin position="556"/>
        <end position="564"/>
    </location>
    <ligand>
        <name>ATP</name>
        <dbReference type="ChEBI" id="CHEBI:30616"/>
    </ligand>
</feature>
<dbReference type="InterPro" id="IPR041715">
    <property type="entry name" value="HisRS-like_core"/>
</dbReference>
<feature type="region of interest" description="Disordered" evidence="23">
    <location>
        <begin position="624"/>
        <end position="654"/>
    </location>
</feature>
<feature type="compositionally biased region" description="Basic and acidic residues" evidence="23">
    <location>
        <begin position="713"/>
        <end position="725"/>
    </location>
</feature>
<dbReference type="InterPro" id="IPR024435">
    <property type="entry name" value="HisRS-related_dom"/>
</dbReference>
<dbReference type="GO" id="GO:0005524">
    <property type="term" value="F:ATP binding"/>
    <property type="evidence" value="ECO:0007669"/>
    <property type="project" value="UniProtKB-UniRule"/>
</dbReference>
<feature type="coiled-coil region" evidence="22">
    <location>
        <begin position="134"/>
        <end position="173"/>
    </location>
</feature>
<evidence type="ECO:0000256" key="9">
    <source>
        <dbReference type="ARBA" id="ARBA00022777"/>
    </source>
</evidence>
<comment type="catalytic activity">
    <reaction evidence="16">
        <text>L-threonyl-[protein] + ATP = O-phospho-L-threonyl-[protein] + ADP + H(+)</text>
        <dbReference type="Rhea" id="RHEA:46608"/>
        <dbReference type="Rhea" id="RHEA-COMP:11060"/>
        <dbReference type="Rhea" id="RHEA-COMP:11605"/>
        <dbReference type="ChEBI" id="CHEBI:15378"/>
        <dbReference type="ChEBI" id="CHEBI:30013"/>
        <dbReference type="ChEBI" id="CHEBI:30616"/>
        <dbReference type="ChEBI" id="CHEBI:61977"/>
        <dbReference type="ChEBI" id="CHEBI:456216"/>
        <dbReference type="EC" id="2.7.11.1"/>
    </reaction>
</comment>
<dbReference type="PROSITE" id="PS50011">
    <property type="entry name" value="PROTEIN_KINASE_DOM"/>
    <property type="match status" value="2"/>
</dbReference>
<evidence type="ECO:0000256" key="15">
    <source>
        <dbReference type="ARBA" id="ARBA00037982"/>
    </source>
</evidence>
<dbReference type="InterPro" id="IPR011009">
    <property type="entry name" value="Kinase-like_dom_sf"/>
</dbReference>
<evidence type="ECO:0000256" key="7">
    <source>
        <dbReference type="ARBA" id="ARBA00022737"/>
    </source>
</evidence>
<dbReference type="GO" id="GO:0043023">
    <property type="term" value="F:ribosomal large subunit binding"/>
    <property type="evidence" value="ECO:0007669"/>
    <property type="project" value="EnsemblFungi"/>
</dbReference>
<dbReference type="GO" id="GO:0022626">
    <property type="term" value="C:cytosolic ribosome"/>
    <property type="evidence" value="ECO:0007669"/>
    <property type="project" value="EnsemblFungi"/>
</dbReference>
<dbReference type="Pfam" id="PF00069">
    <property type="entry name" value="Pkinase"/>
    <property type="match status" value="3"/>
</dbReference>
<evidence type="ECO:0000256" key="6">
    <source>
        <dbReference type="ARBA" id="ARBA00022679"/>
    </source>
</evidence>
<evidence type="ECO:0000313" key="26">
    <source>
        <dbReference type="EMBL" id="CCC70736.1"/>
    </source>
</evidence>
<keyword evidence="3" id="KW-0963">Cytoplasm</keyword>
<dbReference type="eggNOG" id="KOG1035">
    <property type="taxonomic scope" value="Eukaryota"/>
</dbReference>
<feature type="region of interest" description="Disordered" evidence="23">
    <location>
        <begin position="1460"/>
        <end position="1488"/>
    </location>
</feature>
<comment type="catalytic activity">
    <reaction evidence="17">
        <text>L-seryl-[protein] + ATP = O-phospho-L-seryl-[protein] + ADP + H(+)</text>
        <dbReference type="Rhea" id="RHEA:17989"/>
        <dbReference type="Rhea" id="RHEA-COMP:9863"/>
        <dbReference type="Rhea" id="RHEA-COMP:11604"/>
        <dbReference type="ChEBI" id="CHEBI:15378"/>
        <dbReference type="ChEBI" id="CHEBI:29999"/>
        <dbReference type="ChEBI" id="CHEBI:30616"/>
        <dbReference type="ChEBI" id="CHEBI:83421"/>
        <dbReference type="ChEBI" id="CHEBI:456216"/>
        <dbReference type="EC" id="2.7.11.1"/>
    </reaction>
</comment>
<dbReference type="SUPFAM" id="SSF55681">
    <property type="entry name" value="Class II aaRS and biotin synthetases"/>
    <property type="match status" value="1"/>
</dbReference>
<dbReference type="GO" id="GO:0042803">
    <property type="term" value="F:protein homodimerization activity"/>
    <property type="evidence" value="ECO:0007669"/>
    <property type="project" value="EnsemblFungi"/>
</dbReference>
<comment type="subcellular location">
    <subcellularLocation>
        <location evidence="1">Cytoplasm</location>
    </subcellularLocation>
</comment>
<dbReference type="CDD" id="cd14046">
    <property type="entry name" value="STKc_EIF2AK4_GCN2_rpt2"/>
    <property type="match status" value="1"/>
</dbReference>
<dbReference type="Pfam" id="PF05773">
    <property type="entry name" value="RWD"/>
    <property type="match status" value="1"/>
</dbReference>
<dbReference type="InterPro" id="IPR006575">
    <property type="entry name" value="RWD_dom"/>
</dbReference>
<dbReference type="Gene3D" id="3.30.930.10">
    <property type="entry name" value="Bira Bifunctional Protein, Domain 2"/>
    <property type="match status" value="1"/>
</dbReference>
<feature type="domain" description="RWD" evidence="25">
    <location>
        <begin position="16"/>
        <end position="127"/>
    </location>
</feature>
<feature type="region of interest" description="Disordered" evidence="23">
    <location>
        <begin position="695"/>
        <end position="726"/>
    </location>
</feature>
<accession>G0VGW5</accession>
<feature type="domain" description="Protein kinase" evidence="24">
    <location>
        <begin position="201"/>
        <end position="525"/>
    </location>
</feature>
<dbReference type="GO" id="GO:0031369">
    <property type="term" value="F:translation initiation factor binding"/>
    <property type="evidence" value="ECO:0007669"/>
    <property type="project" value="EnsemblFungi"/>
</dbReference>
<feature type="compositionally biased region" description="Basic and acidic residues" evidence="23">
    <location>
        <begin position="1460"/>
        <end position="1470"/>
    </location>
</feature>
<dbReference type="CDD" id="cd14012">
    <property type="entry name" value="PK_eIF2AK_GCN2_rpt1"/>
    <property type="match status" value="1"/>
</dbReference>
<proteinExistence type="inferred from homology"/>
<evidence type="ECO:0000256" key="14">
    <source>
        <dbReference type="ARBA" id="ARBA00023159"/>
    </source>
</evidence>
<evidence type="ECO:0000259" key="25">
    <source>
        <dbReference type="PROSITE" id="PS50908"/>
    </source>
</evidence>
<dbReference type="OrthoDB" id="341578at2759"/>
<evidence type="ECO:0000256" key="22">
    <source>
        <dbReference type="SAM" id="Coils"/>
    </source>
</evidence>
<dbReference type="GO" id="GO:0015934">
    <property type="term" value="C:large ribosomal subunit"/>
    <property type="evidence" value="ECO:0007669"/>
    <property type="project" value="EnsemblFungi"/>
</dbReference>
<feature type="domain" description="Protein kinase" evidence="24">
    <location>
        <begin position="550"/>
        <end position="933"/>
    </location>
</feature>
<dbReference type="GO" id="GO:1903833">
    <property type="term" value="P:positive regulation of cellular response to amino acid starvation"/>
    <property type="evidence" value="ECO:0007669"/>
    <property type="project" value="EnsemblFungi"/>
</dbReference>
<dbReference type="Pfam" id="PF13393">
    <property type="entry name" value="tRNA-synt_His"/>
    <property type="match status" value="1"/>
</dbReference>
<dbReference type="GO" id="GO:0004860">
    <property type="term" value="F:protein kinase inhibitor activity"/>
    <property type="evidence" value="ECO:0007669"/>
    <property type="project" value="EnsemblFungi"/>
</dbReference>
<dbReference type="SUPFAM" id="SSF56112">
    <property type="entry name" value="Protein kinase-like (PK-like)"/>
    <property type="match status" value="2"/>
</dbReference>
<dbReference type="GO" id="GO:0000077">
    <property type="term" value="P:DNA damage checkpoint signaling"/>
    <property type="evidence" value="ECO:0007669"/>
    <property type="project" value="EnsemblFungi"/>
</dbReference>
<evidence type="ECO:0000256" key="1">
    <source>
        <dbReference type="ARBA" id="ARBA00004496"/>
    </source>
</evidence>
<evidence type="ECO:0000256" key="10">
    <source>
        <dbReference type="ARBA" id="ARBA00022840"/>
    </source>
</evidence>
<dbReference type="InterPro" id="IPR016255">
    <property type="entry name" value="Gcn2"/>
</dbReference>
<dbReference type="Gene3D" id="3.30.200.20">
    <property type="entry name" value="Phosphorylase Kinase, domain 1"/>
    <property type="match status" value="1"/>
</dbReference>
<evidence type="ECO:0000256" key="18">
    <source>
        <dbReference type="ARBA" id="ARBA00073598"/>
    </source>
</evidence>
<dbReference type="SMART" id="SM00591">
    <property type="entry name" value="RWD"/>
    <property type="match status" value="1"/>
</dbReference>
<keyword evidence="4" id="KW-0723">Serine/threonine-protein kinase</keyword>
<dbReference type="GO" id="GO:0034198">
    <property type="term" value="P:cellular response to amino acid starvation"/>
    <property type="evidence" value="ECO:0007669"/>
    <property type="project" value="EnsemblFungi"/>
</dbReference>
<gene>
    <name evidence="26" type="primary">NCAS0F02520</name>
    <name evidence="26" type="ordered locus">NCAS_0F02520</name>
</gene>
<feature type="compositionally biased region" description="Acidic residues" evidence="23">
    <location>
        <begin position="698"/>
        <end position="712"/>
    </location>
</feature>